<dbReference type="InterPro" id="IPR013830">
    <property type="entry name" value="SGNH_hydro"/>
</dbReference>
<dbReference type="GO" id="GO:0016787">
    <property type="term" value="F:hydrolase activity"/>
    <property type="evidence" value="ECO:0007669"/>
    <property type="project" value="UniProtKB-KW"/>
</dbReference>
<dbReference type="HOGENOM" id="CLU_029872_1_0_0"/>
<proteinExistence type="predicted"/>
<dbReference type="EMBL" id="LN824141">
    <property type="protein sequence ID" value="CEP78619.1"/>
    <property type="molecule type" value="Genomic_DNA"/>
</dbReference>
<dbReference type="InterPro" id="IPR036514">
    <property type="entry name" value="SGNH_hydro_sf"/>
</dbReference>
<dbReference type="PANTHER" id="PTHR43784:SF2">
    <property type="entry name" value="GDSL-LIKE LIPASE_ACYLHYDROLASE, PUTATIVE (AFU_ORTHOLOGUE AFUA_2G00820)-RELATED"/>
    <property type="match status" value="1"/>
</dbReference>
<evidence type="ECO:0000313" key="3">
    <source>
        <dbReference type="Proteomes" id="UP000032809"/>
    </source>
</evidence>
<dbReference type="Proteomes" id="UP000032809">
    <property type="component" value="Chromosome I"/>
</dbReference>
<evidence type="ECO:0000259" key="1">
    <source>
        <dbReference type="Pfam" id="PF13472"/>
    </source>
</evidence>
<dbReference type="KEGG" id="dtn:DTL3_1325"/>
<dbReference type="InterPro" id="IPR053140">
    <property type="entry name" value="GDSL_Rv0518-like"/>
</dbReference>
<dbReference type="SUPFAM" id="SSF52266">
    <property type="entry name" value="SGNH hydrolase"/>
    <property type="match status" value="1"/>
</dbReference>
<accession>A0A0C7P419</accession>
<dbReference type="STRING" id="1006576.DTL3_1325"/>
<organism evidence="2 3">
    <name type="scientific">Defluviitoga tunisiensis</name>
    <dbReference type="NCBI Taxonomy" id="1006576"/>
    <lineage>
        <taxon>Bacteria</taxon>
        <taxon>Thermotogati</taxon>
        <taxon>Thermotogota</taxon>
        <taxon>Thermotogae</taxon>
        <taxon>Petrotogales</taxon>
        <taxon>Petrotogaceae</taxon>
        <taxon>Defluviitoga</taxon>
    </lineage>
</organism>
<gene>
    <name evidence="2" type="ORF">DTL3_1325</name>
</gene>
<keyword evidence="2" id="KW-0378">Hydrolase</keyword>
<dbReference type="Pfam" id="PF13472">
    <property type="entry name" value="Lipase_GDSL_2"/>
    <property type="match status" value="1"/>
</dbReference>
<dbReference type="PANTHER" id="PTHR43784">
    <property type="entry name" value="GDSL-LIKE LIPASE/ACYLHYDROLASE, PUTATIVE (AFU_ORTHOLOGUE AFUA_2G00820)-RELATED"/>
    <property type="match status" value="1"/>
</dbReference>
<protein>
    <submittedName>
        <fullName evidence="2">SGNH hydrolase subfamily protein</fullName>
    </submittedName>
</protein>
<keyword evidence="3" id="KW-1185">Reference proteome</keyword>
<name>A0A0C7P419_DEFTU</name>
<sequence length="350" mass="39900">MNGDQIRILFSNLHGKEPIHFERVNISKSRNASNSVSYSFVPVFFNNKQDLILNPQESIYSDVVEFKVNEGEFIIVEISSSNLPSTLSGTFFFKDQPITSIFELSESTQNQFKTQLLSDLESVYLYGIFQIEVNTKEDVKTIVTFGDSITHDSKWAAPLAQNLYSKYPAKVSLINYGISGNRLLFDSEPNYFFGDAGIKRFEKDVFENNNKVDLVIVLEGTNDIVHPLTGTAPLSEKISSQNIIDGLKVLIEQAHNHSTKIILGTITPFYNYQSCWTKTEEKKRNTINEWIRNSSEPDGYIDFDKILRDPKDPKRLYYEYDKGDNLHLSKKGGQKLSDSVDLEWLLGLCN</sequence>
<evidence type="ECO:0000313" key="2">
    <source>
        <dbReference type="EMBL" id="CEP78619.1"/>
    </source>
</evidence>
<dbReference type="Gene3D" id="3.40.50.1110">
    <property type="entry name" value="SGNH hydrolase"/>
    <property type="match status" value="1"/>
</dbReference>
<reference evidence="3" key="1">
    <citation type="submission" date="2014-11" db="EMBL/GenBank/DDBJ databases">
        <authorList>
            <person name="Wibberg D."/>
        </authorList>
    </citation>
    <scope>NUCLEOTIDE SEQUENCE [LARGE SCALE GENOMIC DNA]</scope>
    <source>
        <strain evidence="3">L3</strain>
    </source>
</reference>
<feature type="domain" description="SGNH hydrolase-type esterase" evidence="1">
    <location>
        <begin position="145"/>
        <end position="333"/>
    </location>
</feature>
<dbReference type="AlphaFoldDB" id="A0A0C7P419"/>
<dbReference type="RefSeq" id="WP_052670417.1">
    <property type="nucleotide sequence ID" value="NZ_LN824141.1"/>
</dbReference>